<keyword evidence="3" id="KW-0521">NADP</keyword>
<organism evidence="6 7">
    <name type="scientific">Hydrogenophaga borbori</name>
    <dbReference type="NCBI Taxonomy" id="2294117"/>
    <lineage>
        <taxon>Bacteria</taxon>
        <taxon>Pseudomonadati</taxon>
        <taxon>Pseudomonadota</taxon>
        <taxon>Betaproteobacteria</taxon>
        <taxon>Burkholderiales</taxon>
        <taxon>Comamonadaceae</taxon>
        <taxon>Hydrogenophaga</taxon>
    </lineage>
</organism>
<dbReference type="SUPFAM" id="SSF51735">
    <property type="entry name" value="NAD(P)-binding Rossmann-fold domains"/>
    <property type="match status" value="1"/>
</dbReference>
<dbReference type="Gene3D" id="3.40.50.720">
    <property type="entry name" value="NAD(P)-binding Rossmann-like Domain"/>
    <property type="match status" value="1"/>
</dbReference>
<dbReference type="EMBL" id="QVLS01000013">
    <property type="protein sequence ID" value="RFP76997.1"/>
    <property type="molecule type" value="Genomic_DNA"/>
</dbReference>
<comment type="subcellular location">
    <subcellularLocation>
        <location evidence="1">Cytoplasm</location>
    </subcellularLocation>
</comment>
<sequence>MTTSHLTILTGASRGMGQAMARQLLARDRVLLCLSRQISDGLQAEAERLGAPLTQWSQDLADTAGARERLANWLAGLDPKTLASATLINNAGVIPAIAPLGDCPPEGLSNALRVGLEAPMQLTAAFLAATRAWARAGWGGPRKVLNISSGLGRNAMASQAPYCAAKAGLDHFTRCCALEEAPQPNGAKLVSLAPGVIDTDMQVQLRSGDASAFPDHQRFVDLREKGMLSTPEDAARRVLAWLGRADFGQNPVADVRDA</sequence>
<proteinExistence type="inferred from homology"/>
<dbReference type="GO" id="GO:0006729">
    <property type="term" value="P:tetrahydrobiopterin biosynthetic process"/>
    <property type="evidence" value="ECO:0007669"/>
    <property type="project" value="TreeGrafter"/>
</dbReference>
<dbReference type="GO" id="GO:0004757">
    <property type="term" value="F:sepiapterin reductase (NADP+) activity"/>
    <property type="evidence" value="ECO:0007669"/>
    <property type="project" value="TreeGrafter"/>
</dbReference>
<dbReference type="PRINTS" id="PR00080">
    <property type="entry name" value="SDRFAMILY"/>
</dbReference>
<dbReference type="PANTHER" id="PTHR44085">
    <property type="entry name" value="SEPIAPTERIN REDUCTASE"/>
    <property type="match status" value="1"/>
</dbReference>
<dbReference type="AlphaFoldDB" id="A0A372EF17"/>
<evidence type="ECO:0000256" key="2">
    <source>
        <dbReference type="ARBA" id="ARBA00022490"/>
    </source>
</evidence>
<evidence type="ECO:0000256" key="1">
    <source>
        <dbReference type="ARBA" id="ARBA00004496"/>
    </source>
</evidence>
<dbReference type="InterPro" id="IPR051721">
    <property type="entry name" value="Biopterin_syn/organic_redct"/>
</dbReference>
<dbReference type="InterPro" id="IPR036291">
    <property type="entry name" value="NAD(P)-bd_dom_sf"/>
</dbReference>
<dbReference type="InterPro" id="IPR002347">
    <property type="entry name" value="SDR_fam"/>
</dbReference>
<dbReference type="PANTHER" id="PTHR44085:SF2">
    <property type="entry name" value="SEPIAPTERIN REDUCTASE"/>
    <property type="match status" value="1"/>
</dbReference>
<evidence type="ECO:0000256" key="4">
    <source>
        <dbReference type="ARBA" id="ARBA00023002"/>
    </source>
</evidence>
<keyword evidence="7" id="KW-1185">Reference proteome</keyword>
<reference evidence="6 7" key="1">
    <citation type="submission" date="2018-08" db="EMBL/GenBank/DDBJ databases">
        <title>Hydrogenophaga sp. LA-38 isolated from sludge.</title>
        <authorList>
            <person name="Im W.-T."/>
        </authorList>
    </citation>
    <scope>NUCLEOTIDE SEQUENCE [LARGE SCALE GENOMIC DNA]</scope>
    <source>
        <strain evidence="6 7">LA-38</strain>
    </source>
</reference>
<dbReference type="Pfam" id="PF00106">
    <property type="entry name" value="adh_short"/>
    <property type="match status" value="1"/>
</dbReference>
<dbReference type="GO" id="GO:0005737">
    <property type="term" value="C:cytoplasm"/>
    <property type="evidence" value="ECO:0007669"/>
    <property type="project" value="UniProtKB-SubCell"/>
</dbReference>
<comment type="caution">
    <text evidence="6">The sequence shown here is derived from an EMBL/GenBank/DDBJ whole genome shotgun (WGS) entry which is preliminary data.</text>
</comment>
<evidence type="ECO:0000256" key="5">
    <source>
        <dbReference type="RuleBase" id="RU000363"/>
    </source>
</evidence>
<keyword evidence="4" id="KW-0560">Oxidoreductase</keyword>
<protein>
    <submittedName>
        <fullName evidence="6">SDR family NAD(P)-dependent oxidoreductase</fullName>
    </submittedName>
</protein>
<keyword evidence="2" id="KW-0963">Cytoplasm</keyword>
<gene>
    <name evidence="6" type="ORF">DY262_18485</name>
</gene>
<dbReference type="Proteomes" id="UP000261931">
    <property type="component" value="Unassembled WGS sequence"/>
</dbReference>
<accession>A0A372EF17</accession>
<comment type="similarity">
    <text evidence="5">Belongs to the short-chain dehydrogenases/reductases (SDR) family.</text>
</comment>
<name>A0A372EF17_9BURK</name>
<evidence type="ECO:0000313" key="6">
    <source>
        <dbReference type="EMBL" id="RFP76997.1"/>
    </source>
</evidence>
<evidence type="ECO:0000256" key="3">
    <source>
        <dbReference type="ARBA" id="ARBA00022857"/>
    </source>
</evidence>
<dbReference type="RefSeq" id="WP_116960554.1">
    <property type="nucleotide sequence ID" value="NZ_QVLS01000013.1"/>
</dbReference>
<dbReference type="PRINTS" id="PR00081">
    <property type="entry name" value="GDHRDH"/>
</dbReference>
<evidence type="ECO:0000313" key="7">
    <source>
        <dbReference type="Proteomes" id="UP000261931"/>
    </source>
</evidence>